<dbReference type="Pfam" id="PF07715">
    <property type="entry name" value="Plug"/>
    <property type="match status" value="1"/>
</dbReference>
<evidence type="ECO:0000256" key="1">
    <source>
        <dbReference type="ARBA" id="ARBA00004571"/>
    </source>
</evidence>
<name>A0A075P231_9ALTE</name>
<sequence>MKNVTHTIGSLLTTRKLIASSISTILLTGACFASAPVFAQEEMTEEEKKAKEEVTEIIEVYGMRSSLRSAIDRKKEAGTATDSIVAEDISEFPDKNIGEALQRVTGVQLGREFGEGTAVSIRGVEPQLVNVEINGVQAIGASDPFASSGRSVDFASMSSELVKALDVIKGSEARLTEGGIGGTIKVITRKPNDFKENFLQVSAENQYNDLTEIHNQKYNFTGVYKFDKDIGAMLNVTMGDRATAFHALRNTEWVRQADYDGSAEKTFVDESYADINDVANCPDSACEEQWYDFRARIPRNSVWSRDEDRISANAMFQYRLSEDLSTHFGVTYTERDFVQVDSNLQLEVPSESHLYEDSFTVGENHNASSFLTRDATVVNRSIYNDWNLKTEIYDAGFDFNNGVFALEGVLGYTKQTQSIYQIESRVNANRVENVLVEFADNGAPIYDLNTGNNRADATQGFDANSADSYWFYSRVYDKPIAQENDQLSAKLDYTYYMSEGFFEKFRAGVRISSEYQDHEQLDRRITRIAGNEYGGNEWSLDDQAGLINNNSYTIDNYFGNYDPGVPVIDSWLALDPLDFYNGFMNYHADNISDAEKQFAQASFYEVEMDAQAIYFQADFISEIGDVPYWGNAGVRYVRTQVDTTGNAIVQVQVDVVEGDAEQGNMIDPDHPEAFNDQATLSNDYSEVLPSINLNFGLIPDELILYFGAAKVMAHPKAKDLNISASCTLRLDTLSAQEGRPNTCSAGNPRLKPYVANQMDVALNWYPNEDSMLSGAYFAKKMDSWILNAIETYDQDFFGDGNLYDVRQKVNGSGVSTQGFEVAGSTFFSMLPAPFNNMGVNANYTYMTSEDVGLFNQLTGEELDFPSQSKNSYNLTWFYETPQMSVKFAYNYRDSYLLAPTDRGGNPVYVDDAGFLDAKIVYRPQDGFFKDFKFHFDVRNLLKEGNIYVNGPGRISDIRYSGREFSLGFTYKM</sequence>
<keyword evidence="11" id="KW-1185">Reference proteome</keyword>
<dbReference type="AlphaFoldDB" id="A0A075P231"/>
<dbReference type="Gene3D" id="2.40.170.20">
    <property type="entry name" value="TonB-dependent receptor, beta-barrel domain"/>
    <property type="match status" value="1"/>
</dbReference>
<protein>
    <recommendedName>
        <fullName evidence="9">TonB-dependent receptor plug domain-containing protein</fullName>
    </recommendedName>
</protein>
<dbReference type="eggNOG" id="COG1629">
    <property type="taxonomic scope" value="Bacteria"/>
</dbReference>
<dbReference type="InterPro" id="IPR010104">
    <property type="entry name" value="TonB_rcpt_bac"/>
</dbReference>
<dbReference type="PROSITE" id="PS51257">
    <property type="entry name" value="PROKAR_LIPOPROTEIN"/>
    <property type="match status" value="1"/>
</dbReference>
<keyword evidence="5 7" id="KW-0472">Membrane</keyword>
<evidence type="ECO:0000313" key="11">
    <source>
        <dbReference type="Proteomes" id="UP000056090"/>
    </source>
</evidence>
<gene>
    <name evidence="10" type="ORF">EP13_15000</name>
</gene>
<keyword evidence="6 7" id="KW-0998">Cell outer membrane</keyword>
<dbReference type="InterPro" id="IPR012910">
    <property type="entry name" value="Plug_dom"/>
</dbReference>
<evidence type="ECO:0000256" key="2">
    <source>
        <dbReference type="ARBA" id="ARBA00022448"/>
    </source>
</evidence>
<dbReference type="GeneID" id="78256201"/>
<comment type="subcellular location">
    <subcellularLocation>
        <location evidence="1 7">Cell outer membrane</location>
        <topology evidence="1 7">Multi-pass membrane protein</topology>
    </subcellularLocation>
</comment>
<evidence type="ECO:0000256" key="6">
    <source>
        <dbReference type="ARBA" id="ARBA00023237"/>
    </source>
</evidence>
<dbReference type="Proteomes" id="UP000056090">
    <property type="component" value="Chromosome"/>
</dbReference>
<evidence type="ECO:0000256" key="5">
    <source>
        <dbReference type="ARBA" id="ARBA00023136"/>
    </source>
</evidence>
<reference evidence="10 11" key="1">
    <citation type="submission" date="2014-06" db="EMBL/GenBank/DDBJ databases">
        <title>Genomes of Alteromonas australica, a world apart.</title>
        <authorList>
            <person name="Gonzaga A."/>
            <person name="Lopez-Perez M."/>
            <person name="Rodriguez-Valera F."/>
        </authorList>
    </citation>
    <scope>NUCLEOTIDE SEQUENCE [LARGE SCALE GENOMIC DNA]</scope>
    <source>
        <strain evidence="10 11">H 17</strain>
    </source>
</reference>
<evidence type="ECO:0000313" key="10">
    <source>
        <dbReference type="EMBL" id="AIF99886.1"/>
    </source>
</evidence>
<keyword evidence="3 7" id="KW-1134">Transmembrane beta strand</keyword>
<dbReference type="InterPro" id="IPR036942">
    <property type="entry name" value="Beta-barrel_TonB_sf"/>
</dbReference>
<evidence type="ECO:0000256" key="8">
    <source>
        <dbReference type="SAM" id="SignalP"/>
    </source>
</evidence>
<feature type="signal peptide" evidence="8">
    <location>
        <begin position="1"/>
        <end position="39"/>
    </location>
</feature>
<evidence type="ECO:0000256" key="3">
    <source>
        <dbReference type="ARBA" id="ARBA00022452"/>
    </source>
</evidence>
<dbReference type="PANTHER" id="PTHR40980:SF3">
    <property type="entry name" value="TONB-DEPENDENT RECEPTOR-LIKE BETA-BARREL DOMAIN-CONTAINING PROTEIN"/>
    <property type="match status" value="1"/>
</dbReference>
<dbReference type="RefSeq" id="WP_044057937.1">
    <property type="nucleotide sequence ID" value="NZ_CBCSKJ010000002.1"/>
</dbReference>
<dbReference type="SUPFAM" id="SSF56935">
    <property type="entry name" value="Porins"/>
    <property type="match status" value="1"/>
</dbReference>
<dbReference type="KEGG" id="aal:EP13_15000"/>
<dbReference type="Gene3D" id="2.170.130.10">
    <property type="entry name" value="TonB-dependent receptor, plug domain"/>
    <property type="match status" value="1"/>
</dbReference>
<dbReference type="PROSITE" id="PS52016">
    <property type="entry name" value="TONB_DEPENDENT_REC_3"/>
    <property type="match status" value="1"/>
</dbReference>
<dbReference type="PANTHER" id="PTHR40980">
    <property type="entry name" value="PLUG DOMAIN-CONTAINING PROTEIN"/>
    <property type="match status" value="1"/>
</dbReference>
<comment type="similarity">
    <text evidence="7">Belongs to the TonB-dependent receptor family.</text>
</comment>
<keyword evidence="4 7" id="KW-0812">Transmembrane</keyword>
<proteinExistence type="inferred from homology"/>
<dbReference type="InterPro" id="IPR039426">
    <property type="entry name" value="TonB-dep_rcpt-like"/>
</dbReference>
<organism evidence="10 11">
    <name type="scientific">Alteromonas australica</name>
    <dbReference type="NCBI Taxonomy" id="589873"/>
    <lineage>
        <taxon>Bacteria</taxon>
        <taxon>Pseudomonadati</taxon>
        <taxon>Pseudomonadota</taxon>
        <taxon>Gammaproteobacteria</taxon>
        <taxon>Alteromonadales</taxon>
        <taxon>Alteromonadaceae</taxon>
        <taxon>Alteromonas/Salinimonas group</taxon>
        <taxon>Alteromonas</taxon>
    </lineage>
</organism>
<feature type="domain" description="TonB-dependent receptor plug" evidence="9">
    <location>
        <begin position="74"/>
        <end position="183"/>
    </location>
</feature>
<evidence type="ECO:0000259" key="9">
    <source>
        <dbReference type="Pfam" id="PF07715"/>
    </source>
</evidence>
<evidence type="ECO:0000256" key="4">
    <source>
        <dbReference type="ARBA" id="ARBA00022692"/>
    </source>
</evidence>
<keyword evidence="8" id="KW-0732">Signal</keyword>
<accession>A0A075P231</accession>
<dbReference type="eggNOG" id="COG4771">
    <property type="taxonomic scope" value="Bacteria"/>
</dbReference>
<dbReference type="GO" id="GO:0009279">
    <property type="term" value="C:cell outer membrane"/>
    <property type="evidence" value="ECO:0007669"/>
    <property type="project" value="UniProtKB-SubCell"/>
</dbReference>
<keyword evidence="2 7" id="KW-0813">Transport</keyword>
<feature type="chain" id="PRO_5001708795" description="TonB-dependent receptor plug domain-containing protein" evidence="8">
    <location>
        <begin position="40"/>
        <end position="972"/>
    </location>
</feature>
<dbReference type="InterPro" id="IPR037066">
    <property type="entry name" value="Plug_dom_sf"/>
</dbReference>
<dbReference type="EMBL" id="CP008849">
    <property type="protein sequence ID" value="AIF99886.1"/>
    <property type="molecule type" value="Genomic_DNA"/>
</dbReference>
<evidence type="ECO:0000256" key="7">
    <source>
        <dbReference type="PROSITE-ProRule" id="PRU01360"/>
    </source>
</evidence>
<dbReference type="NCBIfam" id="TIGR01782">
    <property type="entry name" value="TonB-Xanth-Caul"/>
    <property type="match status" value="1"/>
</dbReference>